<evidence type="ECO:0000256" key="1">
    <source>
        <dbReference type="SAM" id="MobiDB-lite"/>
    </source>
</evidence>
<accession>M1DJU0</accession>
<feature type="region of interest" description="Disordered" evidence="1">
    <location>
        <begin position="101"/>
        <end position="127"/>
    </location>
</feature>
<dbReference type="Gramene" id="PGSC0003DMT400090174">
    <property type="protein sequence ID" value="PGSC0003DMT400090174"/>
    <property type="gene ID" value="PGSC0003DMG400039745"/>
</dbReference>
<evidence type="ECO:0000313" key="3">
    <source>
        <dbReference type="Proteomes" id="UP000011115"/>
    </source>
</evidence>
<sequence length="127" mass="13456">MDRESAPWAVVLPVVLEAVAPLLCTSQHLAKARSRSLPRSVVMTTVPGDGLGHDLALWRQGLQALVPSDVHEPPCPSSSAPRPVVVPVVPWAVATLTTPNSLKAKGAPRPPSRVVKWTTTRGPSHEG</sequence>
<keyword evidence="3" id="KW-1185">Reference proteome</keyword>
<dbReference type="EnsemblPlants" id="PGSC0003DMT400090174">
    <property type="protein sequence ID" value="PGSC0003DMT400090174"/>
    <property type="gene ID" value="PGSC0003DMG400039745"/>
</dbReference>
<reference evidence="3" key="1">
    <citation type="journal article" date="2011" name="Nature">
        <title>Genome sequence and analysis of the tuber crop potato.</title>
        <authorList>
            <consortium name="The Potato Genome Sequencing Consortium"/>
        </authorList>
    </citation>
    <scope>NUCLEOTIDE SEQUENCE [LARGE SCALE GENOMIC DNA]</scope>
    <source>
        <strain evidence="3">cv. DM1-3 516 R44</strain>
    </source>
</reference>
<dbReference type="HOGENOM" id="CLU_1974468_0_0_1"/>
<evidence type="ECO:0000313" key="2">
    <source>
        <dbReference type="EnsemblPlants" id="PGSC0003DMT400090174"/>
    </source>
</evidence>
<dbReference type="AlphaFoldDB" id="M1DJU0"/>
<dbReference type="PaxDb" id="4113-PGSC0003DMT400090174"/>
<protein>
    <submittedName>
        <fullName evidence="2">Uncharacterized protein</fullName>
    </submittedName>
</protein>
<feature type="compositionally biased region" description="Polar residues" evidence="1">
    <location>
        <begin position="117"/>
        <end position="127"/>
    </location>
</feature>
<proteinExistence type="predicted"/>
<organism evidence="2 3">
    <name type="scientific">Solanum tuberosum</name>
    <name type="common">Potato</name>
    <dbReference type="NCBI Taxonomy" id="4113"/>
    <lineage>
        <taxon>Eukaryota</taxon>
        <taxon>Viridiplantae</taxon>
        <taxon>Streptophyta</taxon>
        <taxon>Embryophyta</taxon>
        <taxon>Tracheophyta</taxon>
        <taxon>Spermatophyta</taxon>
        <taxon>Magnoliopsida</taxon>
        <taxon>eudicotyledons</taxon>
        <taxon>Gunneridae</taxon>
        <taxon>Pentapetalae</taxon>
        <taxon>asterids</taxon>
        <taxon>lamiids</taxon>
        <taxon>Solanales</taxon>
        <taxon>Solanaceae</taxon>
        <taxon>Solanoideae</taxon>
        <taxon>Solaneae</taxon>
        <taxon>Solanum</taxon>
    </lineage>
</organism>
<name>M1DJU0_SOLTU</name>
<reference evidence="2" key="2">
    <citation type="submission" date="2015-06" db="UniProtKB">
        <authorList>
            <consortium name="EnsemblPlants"/>
        </authorList>
    </citation>
    <scope>IDENTIFICATION</scope>
    <source>
        <strain evidence="2">DM1-3 516 R44</strain>
    </source>
</reference>
<dbReference type="InParanoid" id="M1DJU0"/>
<dbReference type="Proteomes" id="UP000011115">
    <property type="component" value="Unassembled WGS sequence"/>
</dbReference>